<dbReference type="PROSITE" id="PS51328">
    <property type="entry name" value="L_LECTIN_LIKE"/>
    <property type="match status" value="1"/>
</dbReference>
<evidence type="ECO:0000313" key="11">
    <source>
        <dbReference type="Proteomes" id="UP001629113"/>
    </source>
</evidence>
<dbReference type="Gene3D" id="6.10.140.920">
    <property type="match status" value="1"/>
</dbReference>
<dbReference type="Pfam" id="PF03388">
    <property type="entry name" value="Lectin_leg-like"/>
    <property type="match status" value="1"/>
</dbReference>
<evidence type="ECO:0000256" key="7">
    <source>
        <dbReference type="SAM" id="Phobius"/>
    </source>
</evidence>
<keyword evidence="11" id="KW-1185">Reference proteome</keyword>
<evidence type="ECO:0000256" key="5">
    <source>
        <dbReference type="ARBA" id="ARBA00023136"/>
    </source>
</evidence>
<sequence length="451" mass="49240">MVYLKAPLSSLASAALVAIAQASYLASDLSFGHNGKISPNLRAIPHFHLIGEPNAPEILSNKVILTPPAPGNQRGAVWSDLPLQNKDWVVDIDFRATGQERGGGNFQIWYVKDGQKAVGTSSIYTAGKFDGLALVIDQYAGSGGYVRGFLNDGNAEYKSHHSVDSLAFGHCEYSYRNLGRPSRIHIRHVGNIFRVEIDGKTCFESSKIKLPLGYHFGVSAASAENPDSFEIYEFVTTTEEHTPEHHDVEVPGHLSDDESKSHESLPSHQETHGSNQEAVNQGHQGGDLPSFSDPPEVPASAISTDAQFADLHNRLQAMMKHITFLSRDLLNYQETQNKKSAELSNQLTQLSSSLNRLDGLQGNLQGIEKKIEYISSDVKQTKSDLHNALDQHVAGLKTAVGTHHENLMANVVASAPSIVAYTIVVLGSQGVLIVAYLLYKRRKANGPKKYL</sequence>
<feature type="domain" description="L-type lectin-like" evidence="9">
    <location>
        <begin position="28"/>
        <end position="239"/>
    </location>
</feature>
<dbReference type="InterPro" id="IPR035661">
    <property type="entry name" value="EMP46/EMP47_N"/>
</dbReference>
<dbReference type="Proteomes" id="UP001629113">
    <property type="component" value="Unassembled WGS sequence"/>
</dbReference>
<dbReference type="Gene3D" id="2.60.120.200">
    <property type="match status" value="1"/>
</dbReference>
<reference evidence="10 11" key="1">
    <citation type="submission" date="2024-06" db="EMBL/GenBank/DDBJ databases">
        <title>Complete genome of Phlyctema vagabunda strain 19-DSS-EL-015.</title>
        <authorList>
            <person name="Fiorenzani C."/>
        </authorList>
    </citation>
    <scope>NUCLEOTIDE SEQUENCE [LARGE SCALE GENOMIC DNA]</scope>
    <source>
        <strain evidence="10 11">19-DSS-EL-015</strain>
    </source>
</reference>
<dbReference type="InterPro" id="IPR013320">
    <property type="entry name" value="ConA-like_dom_sf"/>
</dbReference>
<evidence type="ECO:0000313" key="10">
    <source>
        <dbReference type="EMBL" id="KAL3419148.1"/>
    </source>
</evidence>
<evidence type="ECO:0000256" key="1">
    <source>
        <dbReference type="ARBA" id="ARBA00004479"/>
    </source>
</evidence>
<feature type="compositionally biased region" description="Polar residues" evidence="6">
    <location>
        <begin position="272"/>
        <end position="282"/>
    </location>
</feature>
<keyword evidence="3 8" id="KW-0732">Signal</keyword>
<evidence type="ECO:0000259" key="9">
    <source>
        <dbReference type="PROSITE" id="PS51328"/>
    </source>
</evidence>
<evidence type="ECO:0000256" key="2">
    <source>
        <dbReference type="ARBA" id="ARBA00022692"/>
    </source>
</evidence>
<organism evidence="10 11">
    <name type="scientific">Phlyctema vagabunda</name>
    <dbReference type="NCBI Taxonomy" id="108571"/>
    <lineage>
        <taxon>Eukaryota</taxon>
        <taxon>Fungi</taxon>
        <taxon>Dikarya</taxon>
        <taxon>Ascomycota</taxon>
        <taxon>Pezizomycotina</taxon>
        <taxon>Leotiomycetes</taxon>
        <taxon>Helotiales</taxon>
        <taxon>Dermateaceae</taxon>
        <taxon>Phlyctema</taxon>
    </lineage>
</organism>
<proteinExistence type="predicted"/>
<dbReference type="InterPro" id="IPR005052">
    <property type="entry name" value="Lectin_leg"/>
</dbReference>
<keyword evidence="2 7" id="KW-0812">Transmembrane</keyword>
<dbReference type="InterPro" id="IPR051136">
    <property type="entry name" value="Intracellular_Lectin-GPT"/>
</dbReference>
<feature type="compositionally biased region" description="Basic and acidic residues" evidence="6">
    <location>
        <begin position="240"/>
        <end position="271"/>
    </location>
</feature>
<evidence type="ECO:0000256" key="8">
    <source>
        <dbReference type="SAM" id="SignalP"/>
    </source>
</evidence>
<keyword evidence="5 7" id="KW-0472">Membrane</keyword>
<comment type="subcellular location">
    <subcellularLocation>
        <location evidence="1">Membrane</location>
        <topology evidence="1">Single-pass type I membrane protein</topology>
    </subcellularLocation>
</comment>
<feature type="chain" id="PRO_5046146128" evidence="8">
    <location>
        <begin position="23"/>
        <end position="451"/>
    </location>
</feature>
<feature type="signal peptide" evidence="8">
    <location>
        <begin position="1"/>
        <end position="22"/>
    </location>
</feature>
<dbReference type="SUPFAM" id="SSF49899">
    <property type="entry name" value="Concanavalin A-like lectins/glucanases"/>
    <property type="match status" value="1"/>
</dbReference>
<gene>
    <name evidence="10" type="ORF">PVAG01_09370</name>
</gene>
<keyword evidence="4 7" id="KW-1133">Transmembrane helix</keyword>
<feature type="region of interest" description="Disordered" evidence="6">
    <location>
        <begin position="240"/>
        <end position="299"/>
    </location>
</feature>
<dbReference type="PANTHER" id="PTHR12223">
    <property type="entry name" value="VESICULAR MANNOSE-BINDING LECTIN"/>
    <property type="match status" value="1"/>
</dbReference>
<comment type="caution">
    <text evidence="10">The sequence shown here is derived from an EMBL/GenBank/DDBJ whole genome shotgun (WGS) entry which is preliminary data.</text>
</comment>
<accession>A0ABR4P763</accession>
<dbReference type="CDD" id="cd06903">
    <property type="entry name" value="lectin_EMP46_EMP47"/>
    <property type="match status" value="1"/>
</dbReference>
<dbReference type="EMBL" id="JBFCZG010000008">
    <property type="protein sequence ID" value="KAL3419148.1"/>
    <property type="molecule type" value="Genomic_DNA"/>
</dbReference>
<feature type="transmembrane region" description="Helical" evidence="7">
    <location>
        <begin position="418"/>
        <end position="439"/>
    </location>
</feature>
<evidence type="ECO:0000256" key="3">
    <source>
        <dbReference type="ARBA" id="ARBA00022729"/>
    </source>
</evidence>
<dbReference type="PANTHER" id="PTHR12223:SF28">
    <property type="entry name" value="LECTIN, MANNOSE BINDING 1 LIKE"/>
    <property type="match status" value="1"/>
</dbReference>
<protein>
    <submittedName>
        <fullName evidence="10">Lectin family integral membrane</fullName>
    </submittedName>
</protein>
<evidence type="ECO:0000256" key="4">
    <source>
        <dbReference type="ARBA" id="ARBA00022989"/>
    </source>
</evidence>
<name>A0ABR4P763_9HELO</name>
<evidence type="ECO:0000256" key="6">
    <source>
        <dbReference type="SAM" id="MobiDB-lite"/>
    </source>
</evidence>